<keyword evidence="3" id="KW-1185">Reference proteome</keyword>
<sequence length="177" mass="18006">MQLKSITAFLSVITVALGATVQNVLDDIAAAKAQAVTLENAIDSFPTTGGSLAQALAIHQQALNTVSALNKTTSDVETVPLPVSEADAASILDAVIDAKPVIENGLTDIVTKKSAIDALPISGLSALVEQDLKALNTSTLALGDDLIARAPADLLDEATSLRAEIAAAFVTAIAAYA</sequence>
<evidence type="ECO:0000313" key="2">
    <source>
        <dbReference type="EMBL" id="KAF5347280.1"/>
    </source>
</evidence>
<evidence type="ECO:0008006" key="4">
    <source>
        <dbReference type="Google" id="ProtNLM"/>
    </source>
</evidence>
<dbReference type="InterPro" id="IPR021054">
    <property type="entry name" value="Cell_wall_mannoprotein_1"/>
</dbReference>
<dbReference type="Proteomes" id="UP000559027">
    <property type="component" value="Unassembled WGS sequence"/>
</dbReference>
<dbReference type="PANTHER" id="PTHR38123:SF1">
    <property type="entry name" value="HYDROPHOBIC SURFACE BINDING PROTEIN"/>
    <property type="match status" value="1"/>
</dbReference>
<comment type="caution">
    <text evidence="2">The sequence shown here is derived from an EMBL/GenBank/DDBJ whole genome shotgun (WGS) entry which is preliminary data.</text>
</comment>
<organism evidence="2 3">
    <name type="scientific">Leucocoprinus leucothites</name>
    <dbReference type="NCBI Taxonomy" id="201217"/>
    <lineage>
        <taxon>Eukaryota</taxon>
        <taxon>Fungi</taxon>
        <taxon>Dikarya</taxon>
        <taxon>Basidiomycota</taxon>
        <taxon>Agaricomycotina</taxon>
        <taxon>Agaricomycetes</taxon>
        <taxon>Agaricomycetidae</taxon>
        <taxon>Agaricales</taxon>
        <taxon>Agaricineae</taxon>
        <taxon>Agaricaceae</taxon>
        <taxon>Leucocoprinus</taxon>
    </lineage>
</organism>
<name>A0A8H5CSY8_9AGAR</name>
<reference evidence="2 3" key="1">
    <citation type="journal article" date="2020" name="ISME J.">
        <title>Uncovering the hidden diversity of litter-decomposition mechanisms in mushroom-forming fungi.</title>
        <authorList>
            <person name="Floudas D."/>
            <person name="Bentzer J."/>
            <person name="Ahren D."/>
            <person name="Johansson T."/>
            <person name="Persson P."/>
            <person name="Tunlid A."/>
        </authorList>
    </citation>
    <scope>NUCLEOTIDE SEQUENCE [LARGE SCALE GENOMIC DNA]</scope>
    <source>
        <strain evidence="2 3">CBS 146.42</strain>
    </source>
</reference>
<dbReference type="AlphaFoldDB" id="A0A8H5CSY8"/>
<dbReference type="GO" id="GO:0005576">
    <property type="term" value="C:extracellular region"/>
    <property type="evidence" value="ECO:0007669"/>
    <property type="project" value="TreeGrafter"/>
</dbReference>
<dbReference type="PANTHER" id="PTHR38123">
    <property type="entry name" value="CELL WALL SERINE-THREONINE-RICH GALACTOMANNOPROTEIN MP1 (AFU_ORTHOLOGUE AFUA_4G03240)"/>
    <property type="match status" value="1"/>
</dbReference>
<evidence type="ECO:0000313" key="3">
    <source>
        <dbReference type="Proteomes" id="UP000559027"/>
    </source>
</evidence>
<feature type="chain" id="PRO_5034852195" description="Hydrophobic surface binding protein" evidence="1">
    <location>
        <begin position="19"/>
        <end position="177"/>
    </location>
</feature>
<dbReference type="EMBL" id="JAACJO010000026">
    <property type="protein sequence ID" value="KAF5347280.1"/>
    <property type="molecule type" value="Genomic_DNA"/>
</dbReference>
<dbReference type="Gene3D" id="1.20.1280.140">
    <property type="match status" value="1"/>
</dbReference>
<gene>
    <name evidence="2" type="ORF">D9756_009991</name>
</gene>
<proteinExistence type="predicted"/>
<dbReference type="Pfam" id="PF12296">
    <property type="entry name" value="HsbA"/>
    <property type="match status" value="1"/>
</dbReference>
<keyword evidence="1" id="KW-0732">Signal</keyword>
<accession>A0A8H5CSY8</accession>
<dbReference type="OrthoDB" id="3485059at2759"/>
<protein>
    <recommendedName>
        <fullName evidence="4">Hydrophobic surface binding protein</fullName>
    </recommendedName>
</protein>
<feature type="signal peptide" evidence="1">
    <location>
        <begin position="1"/>
        <end position="18"/>
    </location>
</feature>
<evidence type="ECO:0000256" key="1">
    <source>
        <dbReference type="SAM" id="SignalP"/>
    </source>
</evidence>